<keyword evidence="2" id="KW-1185">Reference proteome</keyword>
<protein>
    <recommendedName>
        <fullName evidence="3">GyrI-like small molecule binding domain-containing protein</fullName>
    </recommendedName>
</protein>
<accession>A0ABS5E6K1</accession>
<gene>
    <name evidence="1" type="ORF">KB213_05620</name>
</gene>
<dbReference type="Proteomes" id="UP000677812">
    <property type="component" value="Unassembled WGS sequence"/>
</dbReference>
<proteinExistence type="predicted"/>
<name>A0ABS5E6K1_9PROT</name>
<dbReference type="EMBL" id="JAGRQH010000003">
    <property type="protein sequence ID" value="MBR0559534.1"/>
    <property type="molecule type" value="Genomic_DNA"/>
</dbReference>
<reference evidence="1 2" key="1">
    <citation type="submission" date="2021-04" db="EMBL/GenBank/DDBJ databases">
        <title>The complete genome sequence of Neokomagataea sp. TBRC 2177.</title>
        <authorList>
            <person name="Charoenyingcharoen P."/>
            <person name="Yukphan P."/>
        </authorList>
    </citation>
    <scope>NUCLEOTIDE SEQUENCE [LARGE SCALE GENOMIC DNA]</scope>
    <source>
        <strain evidence="1 2">TBRC 2177</strain>
    </source>
</reference>
<evidence type="ECO:0000313" key="1">
    <source>
        <dbReference type="EMBL" id="MBR0559534.1"/>
    </source>
</evidence>
<dbReference type="RefSeq" id="WP_211681135.1">
    <property type="nucleotide sequence ID" value="NZ_JAGRQH010000003.1"/>
</dbReference>
<comment type="caution">
    <text evidence="1">The sequence shown here is derived from an EMBL/GenBank/DDBJ whole genome shotgun (WGS) entry which is preliminary data.</text>
</comment>
<organism evidence="1 2">
    <name type="scientific">Neokomagataea anthophila</name>
    <dbReference type="NCBI Taxonomy" id="2826925"/>
    <lineage>
        <taxon>Bacteria</taxon>
        <taxon>Pseudomonadati</taxon>
        <taxon>Pseudomonadota</taxon>
        <taxon>Alphaproteobacteria</taxon>
        <taxon>Acetobacterales</taxon>
        <taxon>Acetobacteraceae</taxon>
        <taxon>Neokomagataea</taxon>
    </lineage>
</organism>
<sequence>MKKRYIILSVVLILIGYSAWTGYSNNKSVNIDGSIADLSPVNLATSAHYSGVPKNKLPAVQAAIKAFLEACPRLEKTTQNGEKLAIYWYGEPPPLKGWEATGAHLDVEMEITSESLKRLPHGLRDPQWGGHVELGLTSFPNPGAFMRTPLPEWLCGLEIPYAVLSSAQRDWPDQMIFVPISIQKHSF</sequence>
<evidence type="ECO:0008006" key="3">
    <source>
        <dbReference type="Google" id="ProtNLM"/>
    </source>
</evidence>
<evidence type="ECO:0000313" key="2">
    <source>
        <dbReference type="Proteomes" id="UP000677812"/>
    </source>
</evidence>